<evidence type="ECO:0000256" key="16">
    <source>
        <dbReference type="SAM" id="Coils"/>
    </source>
</evidence>
<feature type="coiled-coil region" evidence="16">
    <location>
        <begin position="354"/>
        <end position="419"/>
    </location>
</feature>
<dbReference type="InterPro" id="IPR003856">
    <property type="entry name" value="LPS_length_determ_N"/>
</dbReference>
<dbReference type="EC" id="2.7.10.2" evidence="4"/>
<evidence type="ECO:0000256" key="5">
    <source>
        <dbReference type="ARBA" id="ARBA00022475"/>
    </source>
</evidence>
<dbReference type="InterPro" id="IPR005702">
    <property type="entry name" value="Wzc-like_C"/>
</dbReference>
<comment type="subcellular location">
    <subcellularLocation>
        <location evidence="1">Cell inner membrane</location>
        <topology evidence="1">Multi-pass membrane protein</topology>
    </subcellularLocation>
</comment>
<evidence type="ECO:0000259" key="20">
    <source>
        <dbReference type="Pfam" id="PF13807"/>
    </source>
</evidence>
<dbReference type="Proteomes" id="UP000192903">
    <property type="component" value="Unassembled WGS sequence"/>
</dbReference>
<dbReference type="STRING" id="464029.SAMN02982989_2918"/>
<comment type="similarity">
    <text evidence="3">Belongs to the etk/wzc family.</text>
</comment>
<reference evidence="22" key="1">
    <citation type="submission" date="2017-04" db="EMBL/GenBank/DDBJ databases">
        <authorList>
            <person name="Varghese N."/>
            <person name="Submissions S."/>
        </authorList>
    </citation>
    <scope>NUCLEOTIDE SEQUENCE [LARGE SCALE GENOMIC DNA]</scope>
    <source>
        <strain evidence="22">B4P</strain>
    </source>
</reference>
<dbReference type="NCBIfam" id="TIGR01005">
    <property type="entry name" value="eps_transp_fam"/>
    <property type="match status" value="1"/>
</dbReference>
<dbReference type="NCBIfam" id="TIGR01007">
    <property type="entry name" value="eps_fam"/>
    <property type="match status" value="1"/>
</dbReference>
<dbReference type="GO" id="GO:0004715">
    <property type="term" value="F:non-membrane spanning protein tyrosine kinase activity"/>
    <property type="evidence" value="ECO:0007669"/>
    <property type="project" value="UniProtKB-EC"/>
</dbReference>
<feature type="domain" description="Polysaccharide chain length determinant N-terminal" evidence="18">
    <location>
        <begin position="23"/>
        <end position="105"/>
    </location>
</feature>
<organism evidence="21 22">
    <name type="scientific">Xaviernesmea oryzae</name>
    <dbReference type="NCBI Taxonomy" id="464029"/>
    <lineage>
        <taxon>Bacteria</taxon>
        <taxon>Pseudomonadati</taxon>
        <taxon>Pseudomonadota</taxon>
        <taxon>Alphaproteobacteria</taxon>
        <taxon>Hyphomicrobiales</taxon>
        <taxon>Rhizobiaceae</taxon>
        <taxon>Rhizobium/Agrobacterium group</taxon>
        <taxon>Xaviernesmea</taxon>
    </lineage>
</organism>
<keyword evidence="9" id="KW-0547">Nucleotide-binding</keyword>
<keyword evidence="22" id="KW-1185">Reference proteome</keyword>
<keyword evidence="16" id="KW-0175">Coiled coil</keyword>
<dbReference type="EMBL" id="FXAF01000006">
    <property type="protein sequence ID" value="SMF51053.1"/>
    <property type="molecule type" value="Genomic_DNA"/>
</dbReference>
<keyword evidence="12 17" id="KW-1133">Transmembrane helix</keyword>
<keyword evidence="7" id="KW-0808">Transferase</keyword>
<dbReference type="Pfam" id="PF02706">
    <property type="entry name" value="Wzz"/>
    <property type="match status" value="1"/>
</dbReference>
<comment type="similarity">
    <text evidence="2">Belongs to the CpsD/CapB family.</text>
</comment>
<keyword evidence="8 17" id="KW-0812">Transmembrane</keyword>
<keyword evidence="14" id="KW-0829">Tyrosine-protein kinase</keyword>
<dbReference type="CDD" id="cd05387">
    <property type="entry name" value="BY-kinase"/>
    <property type="match status" value="1"/>
</dbReference>
<evidence type="ECO:0000256" key="6">
    <source>
        <dbReference type="ARBA" id="ARBA00022519"/>
    </source>
</evidence>
<keyword evidence="6" id="KW-0997">Cell inner membrane</keyword>
<evidence type="ECO:0000313" key="22">
    <source>
        <dbReference type="Proteomes" id="UP000192903"/>
    </source>
</evidence>
<keyword evidence="5" id="KW-1003">Cell membrane</keyword>
<feature type="transmembrane region" description="Helical" evidence="17">
    <location>
        <begin position="38"/>
        <end position="58"/>
    </location>
</feature>
<dbReference type="GO" id="GO:0005886">
    <property type="term" value="C:plasma membrane"/>
    <property type="evidence" value="ECO:0007669"/>
    <property type="project" value="UniProtKB-SubCell"/>
</dbReference>
<evidence type="ECO:0000256" key="11">
    <source>
        <dbReference type="ARBA" id="ARBA00022840"/>
    </source>
</evidence>
<feature type="domain" description="AAA" evidence="19">
    <location>
        <begin position="556"/>
        <end position="697"/>
    </location>
</feature>
<evidence type="ECO:0000256" key="8">
    <source>
        <dbReference type="ARBA" id="ARBA00022692"/>
    </source>
</evidence>
<dbReference type="GO" id="GO:0005524">
    <property type="term" value="F:ATP binding"/>
    <property type="evidence" value="ECO:0007669"/>
    <property type="project" value="UniProtKB-KW"/>
</dbReference>
<dbReference type="SUPFAM" id="SSF52540">
    <property type="entry name" value="P-loop containing nucleoside triphosphate hydrolases"/>
    <property type="match status" value="1"/>
</dbReference>
<evidence type="ECO:0000313" key="21">
    <source>
        <dbReference type="EMBL" id="SMF51053.1"/>
    </source>
</evidence>
<evidence type="ECO:0000256" key="10">
    <source>
        <dbReference type="ARBA" id="ARBA00022777"/>
    </source>
</evidence>
<dbReference type="InterPro" id="IPR025669">
    <property type="entry name" value="AAA_dom"/>
</dbReference>
<dbReference type="Gene3D" id="3.40.50.300">
    <property type="entry name" value="P-loop containing nucleotide triphosphate hydrolases"/>
    <property type="match status" value="1"/>
</dbReference>
<evidence type="ECO:0000259" key="19">
    <source>
        <dbReference type="Pfam" id="PF13614"/>
    </source>
</evidence>
<evidence type="ECO:0000256" key="9">
    <source>
        <dbReference type="ARBA" id="ARBA00022741"/>
    </source>
</evidence>
<dbReference type="PANTHER" id="PTHR32309">
    <property type="entry name" value="TYROSINE-PROTEIN KINASE"/>
    <property type="match status" value="1"/>
</dbReference>
<evidence type="ECO:0000256" key="14">
    <source>
        <dbReference type="ARBA" id="ARBA00023137"/>
    </source>
</evidence>
<evidence type="ECO:0000259" key="18">
    <source>
        <dbReference type="Pfam" id="PF02706"/>
    </source>
</evidence>
<protein>
    <recommendedName>
        <fullName evidence="4">non-specific protein-tyrosine kinase</fullName>
        <ecNumber evidence="4">2.7.10.2</ecNumber>
    </recommendedName>
</protein>
<comment type="catalytic activity">
    <reaction evidence="15">
        <text>L-tyrosyl-[protein] + ATP = O-phospho-L-tyrosyl-[protein] + ADP + H(+)</text>
        <dbReference type="Rhea" id="RHEA:10596"/>
        <dbReference type="Rhea" id="RHEA-COMP:10136"/>
        <dbReference type="Rhea" id="RHEA-COMP:20101"/>
        <dbReference type="ChEBI" id="CHEBI:15378"/>
        <dbReference type="ChEBI" id="CHEBI:30616"/>
        <dbReference type="ChEBI" id="CHEBI:46858"/>
        <dbReference type="ChEBI" id="CHEBI:61978"/>
        <dbReference type="ChEBI" id="CHEBI:456216"/>
        <dbReference type="EC" id="2.7.10.2"/>
    </reaction>
</comment>
<dbReference type="InterPro" id="IPR050445">
    <property type="entry name" value="Bact_polysacc_biosynth/exp"/>
</dbReference>
<dbReference type="Pfam" id="PF13614">
    <property type="entry name" value="AAA_31"/>
    <property type="match status" value="1"/>
</dbReference>
<dbReference type="PANTHER" id="PTHR32309:SF13">
    <property type="entry name" value="FERRIC ENTEROBACTIN TRANSPORT PROTEIN FEPE"/>
    <property type="match status" value="1"/>
</dbReference>
<evidence type="ECO:0000256" key="17">
    <source>
        <dbReference type="SAM" id="Phobius"/>
    </source>
</evidence>
<dbReference type="InterPro" id="IPR005700">
    <property type="entry name" value="EPS_ExoP-like"/>
</dbReference>
<evidence type="ECO:0000256" key="15">
    <source>
        <dbReference type="ARBA" id="ARBA00051245"/>
    </source>
</evidence>
<proteinExistence type="inferred from homology"/>
<keyword evidence="13 17" id="KW-0472">Membrane</keyword>
<gene>
    <name evidence="21" type="ORF">SAMN02982989_2918</name>
</gene>
<sequence>MNQRPVFLANQDDELPEQNAPGLDFDNLIAVARRQWRVVALSVVIFLLLGICYVLTAVPRYTAKTSVLIDRGNSQVVEQLSTIGGVLDDEASVLSQVELLKSETIGLSAVDRLKLQDNPEFMEGGRNPLLAAVSYVVSTLNPKHWLGGGDEALLDPAEAKRREALSRILDDMEVARVGRSYVLEISFTATSPQLAASVARAISDAYLTDKLNAKYDATRRAGAWLQERIEELRQRSLESDLAVQKFRAANGLVVANDKLVSDQQLTELNSALIVARADTARAQARFDRIRSIIASGQTDAIVTDALDSSVINTLREKYLDASKRESEISKRLGEGHIQAIRLRQEMAEYNRLMFDELRRIAESYQSELEVAQSRERQITQGVENATNVSVNASETQVQLRELERSAETYKNLYQTFLQRYQEAVQQQSFPVTEARVISRAVPPNRPSEPRVPLVLALCIVLGGAVGGGAAAFREFRDRFFRTGEQVRDVLGLEYLGAVPLVEPSKSKLIPGDPIRGEVYKRSQVSNFALEHPLSSFAETLRSARIAADLHIGKPQKIIGIVSALPGEGKSTIAVNFAQTLAKSARTLLIDADLRNPGATRALGQHADEGLLEVLLENHAPSSAVLTDPDSGLKFLPAVVKRRVPHSSELLASPQMMKLLTQACGEFEYIVIDLPPLGPVVDARAIASRIDGFVVVVEWGETSRKVVKDTLNAEPQITGRCLGVILNKVDNDKMRLYREYGSSEYYASRYTSYYHDNAS</sequence>
<feature type="domain" description="Tyrosine-protein kinase G-rich" evidence="20">
    <location>
        <begin position="395"/>
        <end position="474"/>
    </location>
</feature>
<dbReference type="OrthoDB" id="230260at2"/>
<evidence type="ECO:0000256" key="12">
    <source>
        <dbReference type="ARBA" id="ARBA00022989"/>
    </source>
</evidence>
<evidence type="ECO:0000256" key="7">
    <source>
        <dbReference type="ARBA" id="ARBA00022679"/>
    </source>
</evidence>
<dbReference type="InterPro" id="IPR027417">
    <property type="entry name" value="P-loop_NTPase"/>
</dbReference>
<evidence type="ECO:0000256" key="3">
    <source>
        <dbReference type="ARBA" id="ARBA00008883"/>
    </source>
</evidence>
<keyword evidence="11" id="KW-0067">ATP-binding</keyword>
<dbReference type="InterPro" id="IPR032807">
    <property type="entry name" value="GNVR"/>
</dbReference>
<dbReference type="RefSeq" id="WP_085423038.1">
    <property type="nucleotide sequence ID" value="NZ_FXAF01000006.1"/>
</dbReference>
<accession>A0A1X7FFC0</accession>
<evidence type="ECO:0000256" key="1">
    <source>
        <dbReference type="ARBA" id="ARBA00004429"/>
    </source>
</evidence>
<evidence type="ECO:0000256" key="2">
    <source>
        <dbReference type="ARBA" id="ARBA00007316"/>
    </source>
</evidence>
<evidence type="ECO:0000256" key="13">
    <source>
        <dbReference type="ARBA" id="ARBA00023136"/>
    </source>
</evidence>
<keyword evidence="10" id="KW-0418">Kinase</keyword>
<name>A0A1X7FFC0_9HYPH</name>
<dbReference type="AlphaFoldDB" id="A0A1X7FFC0"/>
<evidence type="ECO:0000256" key="4">
    <source>
        <dbReference type="ARBA" id="ARBA00011903"/>
    </source>
</evidence>
<dbReference type="Pfam" id="PF13807">
    <property type="entry name" value="GNVR"/>
    <property type="match status" value="1"/>
</dbReference>